<gene>
    <name evidence="9 10" type="primary">LOC108745197</name>
</gene>
<protein>
    <submittedName>
        <fullName evidence="9 10">Uncharacterized protein LOC108745197</fullName>
    </submittedName>
</protein>
<dbReference type="Pfam" id="PF01284">
    <property type="entry name" value="MARVEL"/>
    <property type="match status" value="1"/>
</dbReference>
<dbReference type="KEGG" id="apln:108745197"/>
<feature type="transmembrane region" description="Helical" evidence="6">
    <location>
        <begin position="35"/>
        <end position="55"/>
    </location>
</feature>
<feature type="transmembrane region" description="Helical" evidence="6">
    <location>
        <begin position="104"/>
        <end position="125"/>
    </location>
</feature>
<evidence type="ECO:0000259" key="7">
    <source>
        <dbReference type="PROSITE" id="PS51225"/>
    </source>
</evidence>
<proteinExistence type="predicted"/>
<evidence type="ECO:0000313" key="8">
    <source>
        <dbReference type="Proteomes" id="UP000192223"/>
    </source>
</evidence>
<dbReference type="OrthoDB" id="6481667at2759"/>
<keyword evidence="2 5" id="KW-0812">Transmembrane</keyword>
<keyword evidence="4 5" id="KW-0472">Membrane</keyword>
<accession>A0A7F5RN05</accession>
<dbReference type="PANTHER" id="PTHR22776:SF92">
    <property type="entry name" value="LD04844P"/>
    <property type="match status" value="1"/>
</dbReference>
<dbReference type="GeneID" id="108745197"/>
<dbReference type="InterPro" id="IPR008253">
    <property type="entry name" value="Marvel"/>
</dbReference>
<dbReference type="GO" id="GO:0016020">
    <property type="term" value="C:membrane"/>
    <property type="evidence" value="ECO:0007669"/>
    <property type="project" value="UniProtKB-SubCell"/>
</dbReference>
<evidence type="ECO:0000313" key="9">
    <source>
        <dbReference type="RefSeq" id="XP_025837310.1"/>
    </source>
</evidence>
<evidence type="ECO:0000313" key="10">
    <source>
        <dbReference type="RefSeq" id="XP_025837311.1"/>
    </source>
</evidence>
<dbReference type="RefSeq" id="XP_025837311.1">
    <property type="nucleotide sequence ID" value="XM_025981526.1"/>
</dbReference>
<feature type="transmembrane region" description="Helical" evidence="6">
    <location>
        <begin position="67"/>
        <end position="92"/>
    </location>
</feature>
<keyword evidence="3 6" id="KW-1133">Transmembrane helix</keyword>
<dbReference type="AlphaFoldDB" id="A0A7F5RN05"/>
<feature type="domain" description="MARVEL" evidence="7">
    <location>
        <begin position="28"/>
        <end position="164"/>
    </location>
</feature>
<keyword evidence="8" id="KW-1185">Reference proteome</keyword>
<organism evidence="8 10">
    <name type="scientific">Agrilus planipennis</name>
    <name type="common">Emerald ash borer</name>
    <name type="synonym">Agrilus marcopoli</name>
    <dbReference type="NCBI Taxonomy" id="224129"/>
    <lineage>
        <taxon>Eukaryota</taxon>
        <taxon>Metazoa</taxon>
        <taxon>Ecdysozoa</taxon>
        <taxon>Arthropoda</taxon>
        <taxon>Hexapoda</taxon>
        <taxon>Insecta</taxon>
        <taxon>Pterygota</taxon>
        <taxon>Neoptera</taxon>
        <taxon>Endopterygota</taxon>
        <taxon>Coleoptera</taxon>
        <taxon>Polyphaga</taxon>
        <taxon>Elateriformia</taxon>
        <taxon>Buprestoidea</taxon>
        <taxon>Buprestidae</taxon>
        <taxon>Agrilinae</taxon>
        <taxon>Agrilus</taxon>
    </lineage>
</organism>
<name>A0A7F5RN05_AGRPL</name>
<dbReference type="PANTHER" id="PTHR22776">
    <property type="entry name" value="MARVEL-CONTAINING POTENTIAL LIPID RAFT-ASSOCIATED PROTEIN"/>
    <property type="match status" value="1"/>
</dbReference>
<feature type="transmembrane region" description="Helical" evidence="6">
    <location>
        <begin position="137"/>
        <end position="160"/>
    </location>
</feature>
<evidence type="ECO:0000256" key="1">
    <source>
        <dbReference type="ARBA" id="ARBA00004141"/>
    </source>
</evidence>
<dbReference type="RefSeq" id="XP_025837310.1">
    <property type="nucleotide sequence ID" value="XM_025981525.1"/>
</dbReference>
<evidence type="ECO:0000256" key="2">
    <source>
        <dbReference type="ARBA" id="ARBA00022692"/>
    </source>
</evidence>
<evidence type="ECO:0000256" key="5">
    <source>
        <dbReference type="PROSITE-ProRule" id="PRU00581"/>
    </source>
</evidence>
<sequence>MSYNMSHTVTVTRTTTTSTSAVILNTGYFKTWPGILKFFELILGIAAVAIVGYYYNTYYQLKVPETFFLLIFTTFMIGTFLILFSCLISLSTASILSKTVYESVYHGFACLLCLIAGLVLLIEVNHYKRSYGNMYESYFAASVIGLVLAALYLISSIFAIRGYRGL</sequence>
<reference evidence="9 10" key="1">
    <citation type="submission" date="2025-04" db="UniProtKB">
        <authorList>
            <consortium name="RefSeq"/>
        </authorList>
    </citation>
    <scope>IDENTIFICATION</scope>
    <source>
        <tissue evidence="9 10">Entire body</tissue>
    </source>
</reference>
<evidence type="ECO:0000256" key="4">
    <source>
        <dbReference type="ARBA" id="ARBA00023136"/>
    </source>
</evidence>
<evidence type="ECO:0000256" key="3">
    <source>
        <dbReference type="ARBA" id="ARBA00022989"/>
    </source>
</evidence>
<dbReference type="InterPro" id="IPR050578">
    <property type="entry name" value="MARVEL-CKLF_proteins"/>
</dbReference>
<dbReference type="Proteomes" id="UP000192223">
    <property type="component" value="Unplaced"/>
</dbReference>
<evidence type="ECO:0000256" key="6">
    <source>
        <dbReference type="SAM" id="Phobius"/>
    </source>
</evidence>
<comment type="subcellular location">
    <subcellularLocation>
        <location evidence="1">Membrane</location>
        <topology evidence="1">Multi-pass membrane protein</topology>
    </subcellularLocation>
</comment>
<dbReference type="PROSITE" id="PS51225">
    <property type="entry name" value="MARVEL"/>
    <property type="match status" value="1"/>
</dbReference>